<evidence type="ECO:0000259" key="3">
    <source>
        <dbReference type="PROSITE" id="PS51737"/>
    </source>
</evidence>
<gene>
    <name evidence="4" type="ORF">I7822_25975</name>
</gene>
<dbReference type="Pfam" id="PF00239">
    <property type="entry name" value="Resolvase"/>
    <property type="match status" value="1"/>
</dbReference>
<dbReference type="PANTHER" id="PTHR30461">
    <property type="entry name" value="DNA-INVERTASE FROM LAMBDOID PROPHAGE"/>
    <property type="match status" value="1"/>
</dbReference>
<proteinExistence type="predicted"/>
<protein>
    <submittedName>
        <fullName evidence="4">Recombinase family protein</fullName>
    </submittedName>
</protein>
<dbReference type="InterPro" id="IPR050639">
    <property type="entry name" value="SSR_resolvase"/>
</dbReference>
<dbReference type="SUPFAM" id="SSF53041">
    <property type="entry name" value="Resolvase-like"/>
    <property type="match status" value="1"/>
</dbReference>
<evidence type="ECO:0000313" key="4">
    <source>
        <dbReference type="EMBL" id="MBO1515078.1"/>
    </source>
</evidence>
<dbReference type="CDD" id="cd00338">
    <property type="entry name" value="Ser_Recombinase"/>
    <property type="match status" value="1"/>
</dbReference>
<dbReference type="InterPro" id="IPR036162">
    <property type="entry name" value="Resolvase-like_N_sf"/>
</dbReference>
<sequence length="513" mass="60364">MWWEKASDSANLISFNEYPYLVYGRVSTEKDEQVSSLENQVDICRNWLERNNFEWNEKAIVIDNGISGTVLLARAAMQLILEKARKREIKMVLFKSIHRLARDMKDSLEIKEVLLAHGVRVVTIEEGYDSLYEGKNDMKFEMFSMFAAQYPKSLSVSISAVLAAKVRRGEHIGGKLPYGFRGKDKKMVIHEEEAEVIRYIYDLYNNFGYGFKKITNILNEGLRKGEVLGPQSKDKWQVTTVQRILRNPTYCGVFVLNRYTKIKVGGRKKQIENPPEKWVTFKDHHPKIISIEDWEKANNKEYTSNKTRITAWNEFRGISKCSECGSNMVIVQSYKKKKDGTRTEWKYLKCSAYRRSGEHACVNHTPIQYEDFREFVLKRLKRKGKKISVDFGSNFHDQKKAEIKHLEKEINIIEENRKELIDLYIEEKLITKAEFLVKRKEYEENILRMKDRMFVLQQDEEVKIDISNIQEAFQQLENTEEDLRHAFEILIEEINIHPEGNVDIKYTFEFKGK</sequence>
<accession>A0ABS3NAW1</accession>
<name>A0ABS3NAW1_9BACI</name>
<feature type="coiled-coil region" evidence="1">
    <location>
        <begin position="396"/>
        <end position="493"/>
    </location>
</feature>
<comment type="caution">
    <text evidence="4">The sequence shown here is derived from an EMBL/GenBank/DDBJ whole genome shotgun (WGS) entry which is preliminary data.</text>
</comment>
<dbReference type="InterPro" id="IPR006119">
    <property type="entry name" value="Resolv_N"/>
</dbReference>
<evidence type="ECO:0000313" key="5">
    <source>
        <dbReference type="Proteomes" id="UP000663981"/>
    </source>
</evidence>
<dbReference type="Pfam" id="PF13408">
    <property type="entry name" value="Zn_ribbon_recom"/>
    <property type="match status" value="1"/>
</dbReference>
<dbReference type="InterPro" id="IPR038109">
    <property type="entry name" value="DNA_bind_recomb_sf"/>
</dbReference>
<keyword evidence="1" id="KW-0175">Coiled coil</keyword>
<organism evidence="4 5">
    <name type="scientific">Metabacillus bambusae</name>
    <dbReference type="NCBI Taxonomy" id="2795218"/>
    <lineage>
        <taxon>Bacteria</taxon>
        <taxon>Bacillati</taxon>
        <taxon>Bacillota</taxon>
        <taxon>Bacilli</taxon>
        <taxon>Bacillales</taxon>
        <taxon>Bacillaceae</taxon>
        <taxon>Metabacillus</taxon>
    </lineage>
</organism>
<keyword evidence="5" id="KW-1185">Reference proteome</keyword>
<dbReference type="Gene3D" id="3.90.1750.20">
    <property type="entry name" value="Putative Large Serine Recombinase, Chain B, Domain 2"/>
    <property type="match status" value="1"/>
</dbReference>
<dbReference type="PANTHER" id="PTHR30461:SF23">
    <property type="entry name" value="DNA RECOMBINASE-RELATED"/>
    <property type="match status" value="1"/>
</dbReference>
<dbReference type="InterPro" id="IPR011109">
    <property type="entry name" value="DNA_bind_recombinase_dom"/>
</dbReference>
<dbReference type="SMART" id="SM00857">
    <property type="entry name" value="Resolvase"/>
    <property type="match status" value="1"/>
</dbReference>
<dbReference type="Proteomes" id="UP000663981">
    <property type="component" value="Unassembled WGS sequence"/>
</dbReference>
<feature type="domain" description="Recombinase" evidence="3">
    <location>
        <begin position="177"/>
        <end position="308"/>
    </location>
</feature>
<dbReference type="PROSITE" id="PS51737">
    <property type="entry name" value="RECOMBINASE_DNA_BIND"/>
    <property type="match status" value="1"/>
</dbReference>
<dbReference type="Pfam" id="PF07508">
    <property type="entry name" value="Recombinase"/>
    <property type="match status" value="1"/>
</dbReference>
<dbReference type="Gene3D" id="3.40.50.1390">
    <property type="entry name" value="Resolvase, N-terminal catalytic domain"/>
    <property type="match status" value="1"/>
</dbReference>
<dbReference type="EMBL" id="JAGDEL010000030">
    <property type="protein sequence ID" value="MBO1515078.1"/>
    <property type="molecule type" value="Genomic_DNA"/>
</dbReference>
<evidence type="ECO:0000256" key="1">
    <source>
        <dbReference type="SAM" id="Coils"/>
    </source>
</evidence>
<dbReference type="RefSeq" id="WP_207981970.1">
    <property type="nucleotide sequence ID" value="NZ_JAGDEL010000030.1"/>
</dbReference>
<feature type="domain" description="Resolvase/invertase-type recombinase catalytic" evidence="2">
    <location>
        <begin position="19"/>
        <end position="169"/>
    </location>
</feature>
<dbReference type="InterPro" id="IPR025827">
    <property type="entry name" value="Zn_ribbon_recom_dom"/>
</dbReference>
<dbReference type="PROSITE" id="PS51736">
    <property type="entry name" value="RECOMBINASES_3"/>
    <property type="match status" value="1"/>
</dbReference>
<evidence type="ECO:0000259" key="2">
    <source>
        <dbReference type="PROSITE" id="PS51736"/>
    </source>
</evidence>
<reference evidence="4 5" key="1">
    <citation type="submission" date="2021-03" db="EMBL/GenBank/DDBJ databases">
        <title>Whole genome sequence of Metabacillus bambusae BG109.</title>
        <authorList>
            <person name="Jeong J.W."/>
        </authorList>
    </citation>
    <scope>NUCLEOTIDE SEQUENCE [LARGE SCALE GENOMIC DNA]</scope>
    <source>
        <strain evidence="4 5">BG109</strain>
    </source>
</reference>